<dbReference type="PANTHER" id="PTHR45982">
    <property type="entry name" value="REGULATOR OF CHROMOSOME CONDENSATION"/>
    <property type="match status" value="1"/>
</dbReference>
<evidence type="ECO:0000259" key="6">
    <source>
        <dbReference type="Pfam" id="PF22936"/>
    </source>
</evidence>
<dbReference type="Gene3D" id="2.130.10.30">
    <property type="entry name" value="Regulator of chromosome condensation 1/beta-lactamase-inhibitor protein II"/>
    <property type="match status" value="1"/>
</dbReference>
<feature type="repeat" description="RCC1" evidence="3">
    <location>
        <begin position="371"/>
        <end position="433"/>
    </location>
</feature>
<keyword evidence="1" id="KW-0344">Guanine-nucleotide releasing factor</keyword>
<dbReference type="InterPro" id="IPR051553">
    <property type="entry name" value="Ran_GTPase-activating"/>
</dbReference>
<organism evidence="8 9">
    <name type="scientific">Vitis vinifera</name>
    <name type="common">Grape</name>
    <dbReference type="NCBI Taxonomy" id="29760"/>
    <lineage>
        <taxon>Eukaryota</taxon>
        <taxon>Viridiplantae</taxon>
        <taxon>Streptophyta</taxon>
        <taxon>Embryophyta</taxon>
        <taxon>Tracheophyta</taxon>
        <taxon>Spermatophyta</taxon>
        <taxon>Magnoliopsida</taxon>
        <taxon>eudicotyledons</taxon>
        <taxon>Gunneridae</taxon>
        <taxon>Pentapetalae</taxon>
        <taxon>rosids</taxon>
        <taxon>Vitales</taxon>
        <taxon>Vitaceae</taxon>
        <taxon>Viteae</taxon>
        <taxon>Vitis</taxon>
    </lineage>
</organism>
<dbReference type="AlphaFoldDB" id="A0A438DUU0"/>
<dbReference type="Proteomes" id="UP000288805">
    <property type="component" value="Unassembled WGS sequence"/>
</dbReference>
<dbReference type="Pfam" id="PF07727">
    <property type="entry name" value="RVT_2"/>
    <property type="match status" value="1"/>
</dbReference>
<evidence type="ECO:0000256" key="4">
    <source>
        <dbReference type="SAM" id="MobiDB-lite"/>
    </source>
</evidence>
<evidence type="ECO:0000259" key="5">
    <source>
        <dbReference type="Pfam" id="PF07727"/>
    </source>
</evidence>
<dbReference type="PROSITE" id="PS00626">
    <property type="entry name" value="RCC1_2"/>
    <property type="match status" value="1"/>
</dbReference>
<comment type="caution">
    <text evidence="8">The sequence shown here is derived from an EMBL/GenBank/DDBJ whole genome shotgun (WGS) entry which is preliminary data.</text>
</comment>
<dbReference type="PROSITE" id="PS50012">
    <property type="entry name" value="RCC1_3"/>
    <property type="match status" value="4"/>
</dbReference>
<dbReference type="PRINTS" id="PR00633">
    <property type="entry name" value="RCCNDNSATION"/>
</dbReference>
<dbReference type="InterPro" id="IPR000408">
    <property type="entry name" value="Reg_chr_condens"/>
</dbReference>
<dbReference type="InterPro" id="IPR013103">
    <property type="entry name" value="RVT_2"/>
</dbReference>
<evidence type="ECO:0000259" key="7">
    <source>
        <dbReference type="Pfam" id="PF25390"/>
    </source>
</evidence>
<dbReference type="EMBL" id="QGNW01001490">
    <property type="protein sequence ID" value="RVW39241.1"/>
    <property type="molecule type" value="Genomic_DNA"/>
</dbReference>
<name>A0A438DUU0_VITVI</name>
<keyword evidence="2" id="KW-0677">Repeat</keyword>
<gene>
    <name evidence="8" type="primary">Rcbtb2</name>
    <name evidence="8" type="ORF">CK203_085085</name>
</gene>
<dbReference type="PANTHER" id="PTHR45982:SF1">
    <property type="entry name" value="REGULATOR OF CHROMOSOME CONDENSATION"/>
    <property type="match status" value="1"/>
</dbReference>
<reference evidence="8 9" key="1">
    <citation type="journal article" date="2018" name="PLoS Genet.">
        <title>Population sequencing reveals clonal diversity and ancestral inbreeding in the grapevine cultivar Chardonnay.</title>
        <authorList>
            <person name="Roach M.J."/>
            <person name="Johnson D.L."/>
            <person name="Bohlmann J."/>
            <person name="van Vuuren H.J."/>
            <person name="Jones S.J."/>
            <person name="Pretorius I.S."/>
            <person name="Schmidt S.A."/>
            <person name="Borneman A.R."/>
        </authorList>
    </citation>
    <scope>NUCLEOTIDE SEQUENCE [LARGE SCALE GENOMIC DNA]</scope>
    <source>
        <strain evidence="9">cv. Chardonnay</strain>
        <tissue evidence="8">Leaf</tissue>
    </source>
</reference>
<evidence type="ECO:0000313" key="9">
    <source>
        <dbReference type="Proteomes" id="UP000288805"/>
    </source>
</evidence>
<feature type="domain" description="RCC1-like" evidence="7">
    <location>
        <begin position="381"/>
        <end position="601"/>
    </location>
</feature>
<dbReference type="InterPro" id="IPR009091">
    <property type="entry name" value="RCC1/BLIP-II"/>
</dbReference>
<sequence>MQAQFQQHNTQPSPTPSCSIAQKGSFSSALTTESATVESWNIDSGASDHMMGSHDPFINYTLCPRTFKIRIADGSLSSVAGKGTMSISPNITLHSVLHDWHLGRTIGGAKECDGLYYLEDHKPVVNKQAQVLRQSIRLLRKYLLSHSKSTAKRLNREQIPNAKESQVSWAVNKKICCNDKMAWTWTCQLQSGKVLDHVRTAEVPTSIHEALKIPKWKVAVMEEMQALKKNDTWEIVELPKGKYPVGCKWVFTIKYKSYGDIERYKARLVAKAANLDWSLHQMDVKNAFLNGELDEEVYMDLPLGFDRGYEGPNRSYIILQTLSKWESDYSNSTTAGKGIFFGKNEKRSVEAYTDAHWEQNVVARSSAEAEYRALAQGTRYNEYGQLGRGITCEGLQGARVINAYSKFFNEAPELVKITQVSCGEYHTAAISENGEVYTWGLGNMGQLGHCSLQYGDKELVPRRVVALDGISTKDIACGGVHTCALTSKGALYAWGGGQAGQLGLGPQSGLFSCNLNESDMLLRNIPVLVVPTGVQLIACGHSHTLISMKDGRICGWGYNSYGQAANEKSTYAWYPSPIDWCVGEVRQLAAGGGHSAVLTDACSLKELCEFRLADCVTPSNASEIEDVASRTGSDALARLCERLRYRFMFP</sequence>
<accession>A0A438DUU0</accession>
<evidence type="ECO:0000256" key="1">
    <source>
        <dbReference type="ARBA" id="ARBA00022658"/>
    </source>
</evidence>
<feature type="region of interest" description="Disordered" evidence="4">
    <location>
        <begin position="1"/>
        <end position="22"/>
    </location>
</feature>
<evidence type="ECO:0000256" key="2">
    <source>
        <dbReference type="ARBA" id="ARBA00022737"/>
    </source>
</evidence>
<protein>
    <submittedName>
        <fullName evidence="8">RCC1 and BTB domain-containing protein 2</fullName>
    </submittedName>
</protein>
<evidence type="ECO:0000313" key="8">
    <source>
        <dbReference type="EMBL" id="RVW39241.1"/>
    </source>
</evidence>
<dbReference type="SUPFAM" id="SSF50985">
    <property type="entry name" value="RCC1/BLIP-II"/>
    <property type="match status" value="1"/>
</dbReference>
<proteinExistence type="predicted"/>
<dbReference type="Pfam" id="PF25390">
    <property type="entry name" value="WD40_RLD"/>
    <property type="match status" value="1"/>
</dbReference>
<feature type="domain" description="Reverse transcriptase Ty1/copia-type" evidence="5">
    <location>
        <begin position="272"/>
        <end position="307"/>
    </location>
</feature>
<dbReference type="InterPro" id="IPR054722">
    <property type="entry name" value="PolX-like_BBD"/>
</dbReference>
<feature type="repeat" description="RCC1" evidence="3">
    <location>
        <begin position="551"/>
        <end position="601"/>
    </location>
</feature>
<dbReference type="Pfam" id="PF22936">
    <property type="entry name" value="Pol_BBD"/>
    <property type="match status" value="1"/>
</dbReference>
<feature type="repeat" description="RCC1" evidence="3">
    <location>
        <begin position="434"/>
        <end position="488"/>
    </location>
</feature>
<feature type="domain" description="Retrovirus-related Pol polyprotein from transposon TNT 1-94-like beta-barrel" evidence="6">
    <location>
        <begin position="40"/>
        <end position="98"/>
    </location>
</feature>
<dbReference type="InterPro" id="IPR058923">
    <property type="entry name" value="RCC1-like_dom"/>
</dbReference>
<feature type="repeat" description="RCC1" evidence="3">
    <location>
        <begin position="489"/>
        <end position="550"/>
    </location>
</feature>
<evidence type="ECO:0000256" key="3">
    <source>
        <dbReference type="PROSITE-ProRule" id="PRU00235"/>
    </source>
</evidence>